<organism evidence="1 2">
    <name type="scientific">Microthlaspi erraticum</name>
    <dbReference type="NCBI Taxonomy" id="1685480"/>
    <lineage>
        <taxon>Eukaryota</taxon>
        <taxon>Viridiplantae</taxon>
        <taxon>Streptophyta</taxon>
        <taxon>Embryophyta</taxon>
        <taxon>Tracheophyta</taxon>
        <taxon>Spermatophyta</taxon>
        <taxon>Magnoliopsida</taxon>
        <taxon>eudicotyledons</taxon>
        <taxon>Gunneridae</taxon>
        <taxon>Pentapetalae</taxon>
        <taxon>rosids</taxon>
        <taxon>malvids</taxon>
        <taxon>Brassicales</taxon>
        <taxon>Brassicaceae</taxon>
        <taxon>Coluteocarpeae</taxon>
        <taxon>Microthlaspi</taxon>
    </lineage>
</organism>
<evidence type="ECO:0000313" key="1">
    <source>
        <dbReference type="EMBL" id="CAA7037653.1"/>
    </source>
</evidence>
<dbReference type="AlphaFoldDB" id="A0A6D2JD48"/>
<protein>
    <submittedName>
        <fullName evidence="1">Uncharacterized protein</fullName>
    </submittedName>
</protein>
<dbReference type="EMBL" id="CACVBM020001180">
    <property type="protein sequence ID" value="CAA7037653.1"/>
    <property type="molecule type" value="Genomic_DNA"/>
</dbReference>
<reference evidence="1" key="1">
    <citation type="submission" date="2020-01" db="EMBL/GenBank/DDBJ databases">
        <authorList>
            <person name="Mishra B."/>
        </authorList>
    </citation>
    <scope>NUCLEOTIDE SEQUENCE [LARGE SCALE GENOMIC DNA]</scope>
</reference>
<proteinExistence type="predicted"/>
<gene>
    <name evidence="1" type="ORF">MERR_LOCUS24888</name>
</gene>
<keyword evidence="2" id="KW-1185">Reference proteome</keyword>
<sequence>MNDFGRRLWAGSGTMPSWSDGAIVRVAQIVVSSRNGRGAMQSCAAYGGETRMVDRGTMLLGSVCELGRALDGMERGRSAWVDRGTIVPRSAGTHSWNAVARSKPSGPVFTDLIITPCLLIQMMRIHLRWRVNSIRARCEVVLMKSVE</sequence>
<dbReference type="Proteomes" id="UP000467841">
    <property type="component" value="Unassembled WGS sequence"/>
</dbReference>
<comment type="caution">
    <text evidence="1">The sequence shown here is derived from an EMBL/GenBank/DDBJ whole genome shotgun (WGS) entry which is preliminary data.</text>
</comment>
<name>A0A6D2JD48_9BRAS</name>
<accession>A0A6D2JD48</accession>
<evidence type="ECO:0000313" key="2">
    <source>
        <dbReference type="Proteomes" id="UP000467841"/>
    </source>
</evidence>